<evidence type="ECO:0000313" key="3">
    <source>
        <dbReference type="Proteomes" id="UP000595792"/>
    </source>
</evidence>
<dbReference type="EMBL" id="CP065315">
    <property type="protein sequence ID" value="QQR05037.1"/>
    <property type="molecule type" value="Genomic_DNA"/>
</dbReference>
<gene>
    <name evidence="2" type="ORF">I5Q84_13765</name>
</gene>
<name>A0AAX1KGL1_FLAPL</name>
<evidence type="ECO:0008006" key="4">
    <source>
        <dbReference type="Google" id="ProtNLM"/>
    </source>
</evidence>
<dbReference type="Proteomes" id="UP000595792">
    <property type="component" value="Chromosome"/>
</dbReference>
<evidence type="ECO:0000256" key="1">
    <source>
        <dbReference type="SAM" id="Phobius"/>
    </source>
</evidence>
<sequence>MRNRRSAYGALMDAVVVTPELEQRLLEAVTRRANRRPAVPAWRWLRLAALASAVCCVVLMVWSSYGVPPVTTTPPAVVQGGYGPVVYDDLQDLTAALSYPLRIPAALPEGYELSLVQSLPGELAELRWSDGTDTLCYRMAPGAGDISGDYNAYEAEWTQTVGAVPVDCRGDGGRIAAAVWSAEGFSYSVTSDAGLTPEALAALVESVGPV</sequence>
<keyword evidence="1" id="KW-1133">Transmembrane helix</keyword>
<dbReference type="AlphaFoldDB" id="A0AAX1KGL1"/>
<proteinExistence type="predicted"/>
<protein>
    <recommendedName>
        <fullName evidence="4">DUF4367 domain-containing protein</fullName>
    </recommendedName>
</protein>
<dbReference type="RefSeq" id="WP_142988511.1">
    <property type="nucleotide sequence ID" value="NZ_CP015406.2"/>
</dbReference>
<keyword evidence="1" id="KW-0472">Membrane</keyword>
<feature type="transmembrane region" description="Helical" evidence="1">
    <location>
        <begin position="44"/>
        <end position="65"/>
    </location>
</feature>
<evidence type="ECO:0000313" key="2">
    <source>
        <dbReference type="EMBL" id="QQR05037.1"/>
    </source>
</evidence>
<organism evidence="2 3">
    <name type="scientific">Flavonifractor plautii</name>
    <name type="common">Fusobacterium plautii</name>
    <dbReference type="NCBI Taxonomy" id="292800"/>
    <lineage>
        <taxon>Bacteria</taxon>
        <taxon>Bacillati</taxon>
        <taxon>Bacillota</taxon>
        <taxon>Clostridia</taxon>
        <taxon>Eubacteriales</taxon>
        <taxon>Oscillospiraceae</taxon>
        <taxon>Flavonifractor</taxon>
    </lineage>
</organism>
<reference evidence="2 3" key="1">
    <citation type="submission" date="2020-11" db="EMBL/GenBank/DDBJ databases">
        <title>Closed and high quality bacterial genomes of the OMM12 community.</title>
        <authorList>
            <person name="Marbouty M."/>
            <person name="Lamy-Besnier Q."/>
            <person name="Debarbieux L."/>
            <person name="Koszul R."/>
        </authorList>
    </citation>
    <scope>NUCLEOTIDE SEQUENCE [LARGE SCALE GENOMIC DNA]</scope>
    <source>
        <strain evidence="2 3">YL31</strain>
    </source>
</reference>
<keyword evidence="1" id="KW-0812">Transmembrane</keyword>
<accession>A0AAX1KGL1</accession>